<keyword evidence="2" id="KW-0328">Glycosyltransferase</keyword>
<feature type="transmembrane region" description="Helical" evidence="8">
    <location>
        <begin position="53"/>
        <end position="76"/>
    </location>
</feature>
<feature type="transmembrane region" description="Helical" evidence="8">
    <location>
        <begin position="88"/>
        <end position="106"/>
    </location>
</feature>
<name>A0A438BV76_VITVI</name>
<dbReference type="AlphaFoldDB" id="A0A438BV76"/>
<dbReference type="PANTHER" id="PTHR13301">
    <property type="entry name" value="X-BOX TRANSCRIPTION FACTOR-RELATED"/>
    <property type="match status" value="1"/>
</dbReference>
<dbReference type="GO" id="GO:0030244">
    <property type="term" value="P:cellulose biosynthetic process"/>
    <property type="evidence" value="ECO:0007669"/>
    <property type="project" value="InterPro"/>
</dbReference>
<dbReference type="InterPro" id="IPR005150">
    <property type="entry name" value="Cellulose_synth"/>
</dbReference>
<dbReference type="GO" id="GO:0016760">
    <property type="term" value="F:cellulose synthase (UDP-forming) activity"/>
    <property type="evidence" value="ECO:0007669"/>
    <property type="project" value="InterPro"/>
</dbReference>
<evidence type="ECO:0000256" key="1">
    <source>
        <dbReference type="ARBA" id="ARBA00004308"/>
    </source>
</evidence>
<evidence type="ECO:0000256" key="7">
    <source>
        <dbReference type="ARBA" id="ARBA00023316"/>
    </source>
</evidence>
<evidence type="ECO:0000256" key="4">
    <source>
        <dbReference type="ARBA" id="ARBA00022692"/>
    </source>
</evidence>
<dbReference type="GO" id="GO:0071555">
    <property type="term" value="P:cell wall organization"/>
    <property type="evidence" value="ECO:0007669"/>
    <property type="project" value="UniProtKB-KW"/>
</dbReference>
<comment type="subcellular location">
    <subcellularLocation>
        <location evidence="1">Endomembrane system</location>
    </subcellularLocation>
</comment>
<sequence>MWMMRGLSSFPFGWIEYFLKSMGISTFGFNVTSKVVQEEQSKRYKEGIFEFGVASPLFLPPTTAAIINLASFLKGIALVFKQGGLEDLLLQMLLAGFGIVNCWPIYEAMVLRTDEGKLPVKITLISIVLAWALY</sequence>
<keyword evidence="5 8" id="KW-1133">Transmembrane helix</keyword>
<reference evidence="9 10" key="1">
    <citation type="journal article" date="2018" name="PLoS Genet.">
        <title>Population sequencing reveals clonal diversity and ancestral inbreeding in the grapevine cultivar Chardonnay.</title>
        <authorList>
            <person name="Roach M.J."/>
            <person name="Johnson D.L."/>
            <person name="Bohlmann J."/>
            <person name="van Vuuren H.J."/>
            <person name="Jones S.J."/>
            <person name="Pretorius I.S."/>
            <person name="Schmidt S.A."/>
            <person name="Borneman A.R."/>
        </authorList>
    </citation>
    <scope>NUCLEOTIDE SEQUENCE [LARGE SCALE GENOMIC DNA]</scope>
    <source>
        <strain evidence="10">cv. Chardonnay</strain>
        <tissue evidence="9">Leaf</tissue>
    </source>
</reference>
<dbReference type="EMBL" id="QGNW01002610">
    <property type="protein sequence ID" value="RVW14876.1"/>
    <property type="molecule type" value="Genomic_DNA"/>
</dbReference>
<keyword evidence="3" id="KW-0808">Transferase</keyword>
<dbReference type="Pfam" id="PF03552">
    <property type="entry name" value="Cellulose_synt"/>
    <property type="match status" value="1"/>
</dbReference>
<gene>
    <name evidence="9" type="primary">CSLG3_21</name>
    <name evidence="9" type="ORF">CK203_072294</name>
</gene>
<evidence type="ECO:0000256" key="8">
    <source>
        <dbReference type="SAM" id="Phobius"/>
    </source>
</evidence>
<evidence type="ECO:0000256" key="6">
    <source>
        <dbReference type="ARBA" id="ARBA00023136"/>
    </source>
</evidence>
<comment type="caution">
    <text evidence="9">The sequence shown here is derived from an EMBL/GenBank/DDBJ whole genome shotgun (WGS) entry which is preliminary data.</text>
</comment>
<evidence type="ECO:0000313" key="10">
    <source>
        <dbReference type="Proteomes" id="UP000288805"/>
    </source>
</evidence>
<organism evidence="9 10">
    <name type="scientific">Vitis vinifera</name>
    <name type="common">Grape</name>
    <dbReference type="NCBI Taxonomy" id="29760"/>
    <lineage>
        <taxon>Eukaryota</taxon>
        <taxon>Viridiplantae</taxon>
        <taxon>Streptophyta</taxon>
        <taxon>Embryophyta</taxon>
        <taxon>Tracheophyta</taxon>
        <taxon>Spermatophyta</taxon>
        <taxon>Magnoliopsida</taxon>
        <taxon>eudicotyledons</taxon>
        <taxon>Gunneridae</taxon>
        <taxon>Pentapetalae</taxon>
        <taxon>rosids</taxon>
        <taxon>Vitales</taxon>
        <taxon>Vitaceae</taxon>
        <taxon>Viteae</taxon>
        <taxon>Vitis</taxon>
    </lineage>
</organism>
<dbReference type="GO" id="GO:0016020">
    <property type="term" value="C:membrane"/>
    <property type="evidence" value="ECO:0007669"/>
    <property type="project" value="InterPro"/>
</dbReference>
<evidence type="ECO:0000256" key="2">
    <source>
        <dbReference type="ARBA" id="ARBA00022676"/>
    </source>
</evidence>
<keyword evidence="7" id="KW-0961">Cell wall biogenesis/degradation</keyword>
<evidence type="ECO:0000313" key="9">
    <source>
        <dbReference type="EMBL" id="RVW14876.1"/>
    </source>
</evidence>
<keyword evidence="6 8" id="KW-0472">Membrane</keyword>
<accession>A0A438BV76</accession>
<evidence type="ECO:0000256" key="3">
    <source>
        <dbReference type="ARBA" id="ARBA00022679"/>
    </source>
</evidence>
<proteinExistence type="predicted"/>
<dbReference type="Proteomes" id="UP000288805">
    <property type="component" value="Unassembled WGS sequence"/>
</dbReference>
<protein>
    <submittedName>
        <fullName evidence="9">Cellulose synthase-like protein G3</fullName>
    </submittedName>
</protein>
<keyword evidence="4 8" id="KW-0812">Transmembrane</keyword>
<evidence type="ECO:0000256" key="5">
    <source>
        <dbReference type="ARBA" id="ARBA00022989"/>
    </source>
</evidence>
<dbReference type="GO" id="GO:0012505">
    <property type="term" value="C:endomembrane system"/>
    <property type="evidence" value="ECO:0007669"/>
    <property type="project" value="UniProtKB-SubCell"/>
</dbReference>